<protein>
    <submittedName>
        <fullName evidence="1">Uncharacterized protein</fullName>
    </submittedName>
</protein>
<evidence type="ECO:0000313" key="2">
    <source>
        <dbReference type="Proteomes" id="UP001164250"/>
    </source>
</evidence>
<evidence type="ECO:0000313" key="1">
    <source>
        <dbReference type="EMBL" id="KAJ0085363.1"/>
    </source>
</evidence>
<organism evidence="1 2">
    <name type="scientific">Pistacia atlantica</name>
    <dbReference type="NCBI Taxonomy" id="434234"/>
    <lineage>
        <taxon>Eukaryota</taxon>
        <taxon>Viridiplantae</taxon>
        <taxon>Streptophyta</taxon>
        <taxon>Embryophyta</taxon>
        <taxon>Tracheophyta</taxon>
        <taxon>Spermatophyta</taxon>
        <taxon>Magnoliopsida</taxon>
        <taxon>eudicotyledons</taxon>
        <taxon>Gunneridae</taxon>
        <taxon>Pentapetalae</taxon>
        <taxon>rosids</taxon>
        <taxon>malvids</taxon>
        <taxon>Sapindales</taxon>
        <taxon>Anacardiaceae</taxon>
        <taxon>Pistacia</taxon>
    </lineage>
</organism>
<dbReference type="Proteomes" id="UP001164250">
    <property type="component" value="Chromosome 10"/>
</dbReference>
<sequence length="239" mass="27185">MLRRFWLEVFDEMAEKKKGLKKNPGFSWVEGNKGKELKAHGYQPKLSSVPYDVADEEKKRILMTHSEKLALAFGVLTTSAGCIIRIMKNMRICEDCHVLCVVHLKSQGVRLLKSSEARSLNSNETNFGNLVCTAEHLSWSILCWVFCRICCRRVSSKLSLASLKFMSVEGGDIHSRSKSNGMQLFDLSVKSFAIMHGKYFLVSISVLSPMSFQYRKLLLLFGANITLIEEHKDVKAFYF</sequence>
<proteinExistence type="predicted"/>
<reference evidence="2" key="1">
    <citation type="journal article" date="2023" name="G3 (Bethesda)">
        <title>Genome assembly and association tests identify interacting loci associated with vigor, precocity, and sex in interspecific pistachio rootstocks.</title>
        <authorList>
            <person name="Palmer W."/>
            <person name="Jacygrad E."/>
            <person name="Sagayaradj S."/>
            <person name="Cavanaugh K."/>
            <person name="Han R."/>
            <person name="Bertier L."/>
            <person name="Beede B."/>
            <person name="Kafkas S."/>
            <person name="Golino D."/>
            <person name="Preece J."/>
            <person name="Michelmore R."/>
        </authorList>
    </citation>
    <scope>NUCLEOTIDE SEQUENCE [LARGE SCALE GENOMIC DNA]</scope>
</reference>
<name>A0ACC1AGZ4_9ROSI</name>
<gene>
    <name evidence="1" type="ORF">Patl1_07898</name>
</gene>
<dbReference type="EMBL" id="CM047906">
    <property type="protein sequence ID" value="KAJ0085363.1"/>
    <property type="molecule type" value="Genomic_DNA"/>
</dbReference>
<accession>A0ACC1AGZ4</accession>
<keyword evidence="2" id="KW-1185">Reference proteome</keyword>
<comment type="caution">
    <text evidence="1">The sequence shown here is derived from an EMBL/GenBank/DDBJ whole genome shotgun (WGS) entry which is preliminary data.</text>
</comment>